<sequence>MSTSDTDLTDLIMWRRHLHTMPEVSGEEHQTAAEVVRFLQASSPDEIVTGLGGTGVAAVFNGREPGPTVLFRAELDALPIAEVTEVAHRSKITGKGHMCGHDGHMAMVAGLSRAFRRERPASGRVILLFQPAEETGAGAAAVIADPAFKALKPDFAFSLHNIPGLPLGHSWIKSGPVNCASCGLRIALTGKTAHASSPESGTSPAPAIAELIPALTALRKGHIETEDLVLTTVTHVAVGEPTFGVAPGDAELWVTLRTVSDDGMSELREAAEGLARNLAEKHQLGVSFSYHDEFRHCRNNEQAVDIIRRAMDKEDLPHSTGQMFKFSEDFGRFGDAAKSAMFFIGAGENQPALHNPDYDFPDALIPIGGRIFLRIAKELLG</sequence>
<dbReference type="EMBL" id="JACIEC010000001">
    <property type="protein sequence ID" value="MBB4141812.1"/>
    <property type="molecule type" value="Genomic_DNA"/>
</dbReference>
<evidence type="ECO:0000256" key="2">
    <source>
        <dbReference type="PIRSR" id="PIRSR005962-1"/>
    </source>
</evidence>
<keyword evidence="2" id="KW-0479">Metal-binding</keyword>
<dbReference type="Proteomes" id="UP000519897">
    <property type="component" value="Unassembled WGS sequence"/>
</dbReference>
<dbReference type="InterPro" id="IPR017439">
    <property type="entry name" value="Amidohydrolase"/>
</dbReference>
<dbReference type="Gene3D" id="3.30.70.360">
    <property type="match status" value="1"/>
</dbReference>
<keyword evidence="1 4" id="KW-0378">Hydrolase</keyword>
<accession>A0A7W6LCS8</accession>
<feature type="binding site" evidence="2">
    <location>
        <position position="354"/>
    </location>
    <ligand>
        <name>Mn(2+)</name>
        <dbReference type="ChEBI" id="CHEBI:29035"/>
        <label>2</label>
    </ligand>
</feature>
<dbReference type="Pfam" id="PF07687">
    <property type="entry name" value="M20_dimer"/>
    <property type="match status" value="1"/>
</dbReference>
<keyword evidence="5" id="KW-1185">Reference proteome</keyword>
<dbReference type="InterPro" id="IPR036264">
    <property type="entry name" value="Bact_exopeptidase_dim_dom"/>
</dbReference>
<evidence type="ECO:0000313" key="5">
    <source>
        <dbReference type="Proteomes" id="UP000519897"/>
    </source>
</evidence>
<comment type="cofactor">
    <cofactor evidence="2">
        <name>Mn(2+)</name>
        <dbReference type="ChEBI" id="CHEBI:29035"/>
    </cofactor>
    <text evidence="2">The Mn(2+) ion enhances activity.</text>
</comment>
<feature type="binding site" evidence="2">
    <location>
        <position position="101"/>
    </location>
    <ligand>
        <name>Mn(2+)</name>
        <dbReference type="ChEBI" id="CHEBI:29035"/>
        <label>2</label>
    </ligand>
</feature>
<proteinExistence type="predicted"/>
<feature type="binding site" evidence="2">
    <location>
        <position position="99"/>
    </location>
    <ligand>
        <name>Mn(2+)</name>
        <dbReference type="ChEBI" id="CHEBI:29035"/>
        <label>2</label>
    </ligand>
</feature>
<dbReference type="SUPFAM" id="SSF55031">
    <property type="entry name" value="Bacterial exopeptidase dimerisation domain"/>
    <property type="match status" value="1"/>
</dbReference>
<evidence type="ECO:0000256" key="1">
    <source>
        <dbReference type="ARBA" id="ARBA00022801"/>
    </source>
</evidence>
<dbReference type="NCBIfam" id="TIGR01891">
    <property type="entry name" value="amidohydrolases"/>
    <property type="match status" value="1"/>
</dbReference>
<dbReference type="InterPro" id="IPR002933">
    <property type="entry name" value="Peptidase_M20"/>
</dbReference>
<comment type="caution">
    <text evidence="4">The sequence shown here is derived from an EMBL/GenBank/DDBJ whole genome shotgun (WGS) entry which is preliminary data.</text>
</comment>
<dbReference type="Gene3D" id="3.40.630.10">
    <property type="entry name" value="Zn peptidases"/>
    <property type="match status" value="1"/>
</dbReference>
<organism evidence="4 5">
    <name type="scientific">Rhizobium rhizoryzae</name>
    <dbReference type="NCBI Taxonomy" id="451876"/>
    <lineage>
        <taxon>Bacteria</taxon>
        <taxon>Pseudomonadati</taxon>
        <taxon>Pseudomonadota</taxon>
        <taxon>Alphaproteobacteria</taxon>
        <taxon>Hyphomicrobiales</taxon>
        <taxon>Rhizobiaceae</taxon>
        <taxon>Rhizobium/Agrobacterium group</taxon>
        <taxon>Rhizobium</taxon>
    </lineage>
</organism>
<feature type="binding site" evidence="2">
    <location>
        <position position="160"/>
    </location>
    <ligand>
        <name>Mn(2+)</name>
        <dbReference type="ChEBI" id="CHEBI:29035"/>
        <label>2</label>
    </ligand>
</feature>
<evidence type="ECO:0000259" key="3">
    <source>
        <dbReference type="Pfam" id="PF07687"/>
    </source>
</evidence>
<protein>
    <submittedName>
        <fullName evidence="4">Amidohydrolase</fullName>
    </submittedName>
</protein>
<dbReference type="PANTHER" id="PTHR11014:SF169">
    <property type="entry name" value="CLAN MH, FAMILY M20, PEPTIDASE T-LIKE METALLOPEPTIDASE"/>
    <property type="match status" value="1"/>
</dbReference>
<feature type="binding site" evidence="2">
    <location>
        <position position="134"/>
    </location>
    <ligand>
        <name>Mn(2+)</name>
        <dbReference type="ChEBI" id="CHEBI:29035"/>
        <label>2</label>
    </ligand>
</feature>
<dbReference type="SUPFAM" id="SSF53187">
    <property type="entry name" value="Zn-dependent exopeptidases"/>
    <property type="match status" value="1"/>
</dbReference>
<dbReference type="GO" id="GO:0046872">
    <property type="term" value="F:metal ion binding"/>
    <property type="evidence" value="ECO:0007669"/>
    <property type="project" value="UniProtKB-KW"/>
</dbReference>
<dbReference type="InterPro" id="IPR011650">
    <property type="entry name" value="Peptidase_M20_dimer"/>
</dbReference>
<dbReference type="GO" id="GO:0016787">
    <property type="term" value="F:hydrolase activity"/>
    <property type="evidence" value="ECO:0007669"/>
    <property type="project" value="UniProtKB-KW"/>
</dbReference>
<reference evidence="4 5" key="1">
    <citation type="submission" date="2020-08" db="EMBL/GenBank/DDBJ databases">
        <title>Genomic Encyclopedia of Type Strains, Phase IV (KMG-IV): sequencing the most valuable type-strain genomes for metagenomic binning, comparative biology and taxonomic classification.</title>
        <authorList>
            <person name="Goeker M."/>
        </authorList>
    </citation>
    <scope>NUCLEOTIDE SEQUENCE [LARGE SCALE GENOMIC DNA]</scope>
    <source>
        <strain evidence="4 5">DSM 29514</strain>
    </source>
</reference>
<dbReference type="Pfam" id="PF01546">
    <property type="entry name" value="Peptidase_M20"/>
    <property type="match status" value="1"/>
</dbReference>
<dbReference type="AlphaFoldDB" id="A0A7W6LCS8"/>
<keyword evidence="2" id="KW-0464">Manganese</keyword>
<feature type="domain" description="Peptidase M20 dimerisation" evidence="3">
    <location>
        <begin position="181"/>
        <end position="281"/>
    </location>
</feature>
<dbReference type="RefSeq" id="WP_165135456.1">
    <property type="nucleotide sequence ID" value="NZ_CP049250.1"/>
</dbReference>
<dbReference type="PIRSF" id="PIRSF005962">
    <property type="entry name" value="Pept_M20D_amidohydro"/>
    <property type="match status" value="1"/>
</dbReference>
<name>A0A7W6LCS8_9HYPH</name>
<evidence type="ECO:0000313" key="4">
    <source>
        <dbReference type="EMBL" id="MBB4141812.1"/>
    </source>
</evidence>
<dbReference type="PANTHER" id="PTHR11014">
    <property type="entry name" value="PEPTIDASE M20 FAMILY MEMBER"/>
    <property type="match status" value="1"/>
</dbReference>
<gene>
    <name evidence="4" type="ORF">GGQ72_000311</name>
</gene>